<keyword evidence="1" id="KW-0732">Signal</keyword>
<dbReference type="InterPro" id="IPR008966">
    <property type="entry name" value="Adhesion_dom_sf"/>
</dbReference>
<dbReference type="GO" id="GO:0009289">
    <property type="term" value="C:pilus"/>
    <property type="evidence" value="ECO:0007669"/>
    <property type="project" value="InterPro"/>
</dbReference>
<evidence type="ECO:0000313" key="3">
    <source>
        <dbReference type="Proteomes" id="UP000244948"/>
    </source>
</evidence>
<evidence type="ECO:0008006" key="4">
    <source>
        <dbReference type="Google" id="ProtNLM"/>
    </source>
</evidence>
<dbReference type="Proteomes" id="UP000244948">
    <property type="component" value="Unassembled WGS sequence"/>
</dbReference>
<accession>A0A2U2AN10</accession>
<organism evidence="2 3">
    <name type="scientific">Ignatzschineria indica</name>
    <dbReference type="NCBI Taxonomy" id="472583"/>
    <lineage>
        <taxon>Bacteria</taxon>
        <taxon>Pseudomonadati</taxon>
        <taxon>Pseudomonadota</taxon>
        <taxon>Gammaproteobacteria</taxon>
        <taxon>Cardiobacteriales</taxon>
        <taxon>Ignatzschineriaceae</taxon>
        <taxon>Ignatzschineria</taxon>
    </lineage>
</organism>
<dbReference type="RefSeq" id="WP_109235764.1">
    <property type="nucleotide sequence ID" value="NZ_BMXZ01000001.1"/>
</dbReference>
<dbReference type="InterPro" id="IPR036937">
    <property type="entry name" value="Adhesion_dom_fimbrial_sf"/>
</dbReference>
<dbReference type="Gene3D" id="2.60.40.1090">
    <property type="entry name" value="Fimbrial-type adhesion domain"/>
    <property type="match status" value="1"/>
</dbReference>
<dbReference type="SUPFAM" id="SSF49401">
    <property type="entry name" value="Bacterial adhesins"/>
    <property type="match status" value="1"/>
</dbReference>
<evidence type="ECO:0000313" key="2">
    <source>
        <dbReference type="EMBL" id="PWD84600.1"/>
    </source>
</evidence>
<comment type="caution">
    <text evidence="2">The sequence shown here is derived from an EMBL/GenBank/DDBJ whole genome shotgun (WGS) entry which is preliminary data.</text>
</comment>
<feature type="chain" id="PRO_5015414172" description="Fimbrial-type adhesion domain-containing protein" evidence="1">
    <location>
        <begin position="31"/>
        <end position="345"/>
    </location>
</feature>
<keyword evidence="3" id="KW-1185">Reference proteome</keyword>
<evidence type="ECO:0000256" key="1">
    <source>
        <dbReference type="SAM" id="SignalP"/>
    </source>
</evidence>
<gene>
    <name evidence="2" type="ORF">DC082_03450</name>
</gene>
<dbReference type="AlphaFoldDB" id="A0A2U2AN10"/>
<dbReference type="GO" id="GO:0007155">
    <property type="term" value="P:cell adhesion"/>
    <property type="evidence" value="ECO:0007669"/>
    <property type="project" value="InterPro"/>
</dbReference>
<proteinExistence type="predicted"/>
<protein>
    <recommendedName>
        <fullName evidence="4">Fimbrial-type adhesion domain-containing protein</fullName>
    </recommendedName>
</protein>
<sequence length="345" mass="38197">MNYFTQKISTFIKMLIFSLSLFLFSLTAHAQCTVERITQNGGTTSYPSSNHVDRLIIFEQNASPISFTIDIVVYCSTQSKVTIFDIGKLSGHNGNATRGTQIMLDDLKPTRYEGEGHLTINASTGSQLRSTSNFFTRATTNFGIYPYAPGTRYTIRYTLPALMLYSPVIGKRREYETGGTLYSICNVEDGTNCTRLTLILSLEAIRENTCLAGAFKTSVDKPSIDFGSVSKKEMESGKQLKDNFTITVEKTSTKCNSNVSPKIVFNSGTLYNDQNIDLQNGLTLKLKDEKGNLVKFGQATGEGIIGRSDKLLKMKFDALIEKKPGNAPIKSGPFSSVVIYTMEYY</sequence>
<feature type="signal peptide" evidence="1">
    <location>
        <begin position="1"/>
        <end position="30"/>
    </location>
</feature>
<dbReference type="EMBL" id="QEWR01000002">
    <property type="protein sequence ID" value="PWD84600.1"/>
    <property type="molecule type" value="Genomic_DNA"/>
</dbReference>
<reference evidence="2 3" key="1">
    <citation type="journal article" date="2018" name="Genome Announc.">
        <title>Ignatzschineria cameli sp. nov., isolated from necrotic foot tissue of dromedaries (Camelus dromedarius) and associated maggots (Wohlfahrtia species) in Dubai.</title>
        <authorList>
            <person name="Tsang C.C."/>
            <person name="Tang J.Y."/>
            <person name="Fong J.Y."/>
            <person name="Kinne J."/>
            <person name="Lee H.H."/>
            <person name="Joseph M."/>
            <person name="Jose S."/>
            <person name="Schuster R.K."/>
            <person name="Tang Y."/>
            <person name="Sivakumar S."/>
            <person name="Chen J.H."/>
            <person name="Teng J.L."/>
            <person name="Lau S.K."/>
            <person name="Wernery U."/>
            <person name="Woo P.C."/>
        </authorList>
    </citation>
    <scope>NUCLEOTIDE SEQUENCE [LARGE SCALE GENOMIC DNA]</scope>
    <source>
        <strain evidence="2 3">KCTC 22643</strain>
    </source>
</reference>
<name>A0A2U2AN10_9GAMM</name>